<evidence type="ECO:0000313" key="2">
    <source>
        <dbReference type="Proteomes" id="UP000219336"/>
    </source>
</evidence>
<dbReference type="Gene3D" id="2.60.20.10">
    <property type="entry name" value="Crystallins"/>
    <property type="match status" value="1"/>
</dbReference>
<reference evidence="2" key="1">
    <citation type="submission" date="2016-06" db="EMBL/GenBank/DDBJ databases">
        <authorList>
            <person name="Rodrigo-Torres L."/>
            <person name="Arahal R.D."/>
            <person name="Lucena T."/>
        </authorList>
    </citation>
    <scope>NUCLEOTIDE SEQUENCE [LARGE SCALE GENOMIC DNA]</scope>
    <source>
        <strain evidence="2">CECT8203</strain>
    </source>
</reference>
<dbReference type="Proteomes" id="UP000219336">
    <property type="component" value="Unassembled WGS sequence"/>
</dbReference>
<name>A0A240EPS1_9VIBR</name>
<organism evidence="1 2">
    <name type="scientific">Vibrio thalassae</name>
    <dbReference type="NCBI Taxonomy" id="1243014"/>
    <lineage>
        <taxon>Bacteria</taxon>
        <taxon>Pseudomonadati</taxon>
        <taxon>Pseudomonadota</taxon>
        <taxon>Gammaproteobacteria</taxon>
        <taxon>Vibrionales</taxon>
        <taxon>Vibrionaceae</taxon>
        <taxon>Vibrio</taxon>
    </lineage>
</organism>
<keyword evidence="2" id="KW-1185">Reference proteome</keyword>
<protein>
    <submittedName>
        <fullName evidence="1">Uncharacterized protein</fullName>
    </submittedName>
</protein>
<dbReference type="AlphaFoldDB" id="A0A240EPS1"/>
<accession>A0A240EPS1</accession>
<dbReference type="EMBL" id="OANU01000130">
    <property type="protein sequence ID" value="SNX50702.1"/>
    <property type="molecule type" value="Genomic_DNA"/>
</dbReference>
<evidence type="ECO:0000313" key="1">
    <source>
        <dbReference type="EMBL" id="SNX50702.1"/>
    </source>
</evidence>
<gene>
    <name evidence="1" type="ORF">VTH8203_04365</name>
</gene>
<sequence length="155" mass="17631">MNDGSYFHVNFSGLVENNNIESMEVGKNVKAVLWNGDTAGTFFRNNPNLGQFSNRAQALEIYPFKEVAPTCVRLWTKENFQGQPFDHCMNNGSYFHVNFAGSAENNNIESIEVGKRVKAVLWNGVENRTFLPSHDYSRLGEFRNRAQSLEIYPSN</sequence>
<proteinExistence type="predicted"/>